<proteinExistence type="inferred from homology"/>
<dbReference type="AlphaFoldDB" id="A0A6I6FGQ0"/>
<comment type="similarity">
    <text evidence="1">Belongs to the bacterial solute-binding protein 1 family.</text>
</comment>
<dbReference type="EMBL" id="CP034279">
    <property type="protein sequence ID" value="QGV80347.1"/>
    <property type="molecule type" value="Genomic_DNA"/>
</dbReference>
<evidence type="ECO:0000313" key="5">
    <source>
        <dbReference type="EMBL" id="QGV80347.1"/>
    </source>
</evidence>
<dbReference type="Gene3D" id="3.40.190.10">
    <property type="entry name" value="Periplasmic binding protein-like II"/>
    <property type="match status" value="2"/>
</dbReference>
<accession>A0A6I6FGQ0</accession>
<feature type="region of interest" description="Disordered" evidence="3">
    <location>
        <begin position="29"/>
        <end position="51"/>
    </location>
</feature>
<dbReference type="RefSeq" id="WP_156694067.1">
    <property type="nucleotide sequence ID" value="NZ_CP034279.1"/>
</dbReference>
<keyword evidence="2" id="KW-0813">Transport</keyword>
<dbReference type="PANTHER" id="PTHR43649">
    <property type="entry name" value="ARABINOSE-BINDING PROTEIN-RELATED"/>
    <property type="match status" value="1"/>
</dbReference>
<dbReference type="KEGG" id="sfic:EIZ62_20510"/>
<dbReference type="PANTHER" id="PTHR43649:SF29">
    <property type="entry name" value="OSMOPROTECTIVE COMPOUNDS-BINDING PROTEIN GGTB"/>
    <property type="match status" value="1"/>
</dbReference>
<dbReference type="OrthoDB" id="3507433at2"/>
<organism evidence="5 6">
    <name type="scientific">Streptomyces ficellus</name>
    <dbReference type="NCBI Taxonomy" id="1977088"/>
    <lineage>
        <taxon>Bacteria</taxon>
        <taxon>Bacillati</taxon>
        <taxon>Actinomycetota</taxon>
        <taxon>Actinomycetes</taxon>
        <taxon>Kitasatosporales</taxon>
        <taxon>Streptomycetaceae</taxon>
        <taxon>Streptomyces</taxon>
    </lineage>
</organism>
<keyword evidence="6" id="KW-1185">Reference proteome</keyword>
<dbReference type="SUPFAM" id="SSF53850">
    <property type="entry name" value="Periplasmic binding protein-like II"/>
    <property type="match status" value="1"/>
</dbReference>
<dbReference type="InterPro" id="IPR050490">
    <property type="entry name" value="Bact_solute-bd_prot1"/>
</dbReference>
<sequence length="460" mass="48174">MRTTLRTRRARRAAVVMAAVGALALAGCGDGDDGGKDGGSGPGKDPGTGAASVELPKLDGQKVQVVAVWTGPEQQAFSKVLDEFEKRTGAEVAYVPTQDAMLNYIGTKIAGGAPPDVAMLQQVGALQQAVERKWAKPAGAAAKEQLAKNYSKGWQDLGAVDGTQYGVYFKAANKSLIWYNTAAFENAGVSEPKTWKELLTTADTVSASGVTPFSIGGADGWTLTDWFENIYLSQAGPEKYDRLAKHEIPWTDPSVKQALTTLGEVFGRPNLIAGGAAGALQTEFPASVTQTFTGGDTPKAAMVFEGDFVSINIAQTEAKIGTDAKAFPFPAVGAEAPVVTGGDVAVALTDKPATQALLTFLASPDAARIWAGEGGFISPNKSLDAAAYPNDVQREIGRALIAAGDDFRFDMSDQMPQSFGGTPGKGEWKALQDFLKNPKDVAGTQARLEADAAKAYKGQS</sequence>
<evidence type="ECO:0000256" key="1">
    <source>
        <dbReference type="ARBA" id="ARBA00008520"/>
    </source>
</evidence>
<feature type="compositionally biased region" description="Gly residues" evidence="3">
    <location>
        <begin position="37"/>
        <end position="46"/>
    </location>
</feature>
<evidence type="ECO:0000256" key="4">
    <source>
        <dbReference type="SAM" id="SignalP"/>
    </source>
</evidence>
<evidence type="ECO:0000313" key="6">
    <source>
        <dbReference type="Proteomes" id="UP000422572"/>
    </source>
</evidence>
<feature type="signal peptide" evidence="4">
    <location>
        <begin position="1"/>
        <end position="26"/>
    </location>
</feature>
<protein>
    <submittedName>
        <fullName evidence="5">Carbohydrate ABC transporter substrate-binding protein</fullName>
    </submittedName>
</protein>
<gene>
    <name evidence="5" type="ORF">EIZ62_20510</name>
</gene>
<feature type="chain" id="PRO_5038840051" evidence="4">
    <location>
        <begin position="27"/>
        <end position="460"/>
    </location>
</feature>
<evidence type="ECO:0000256" key="2">
    <source>
        <dbReference type="ARBA" id="ARBA00022448"/>
    </source>
</evidence>
<reference evidence="5 6" key="1">
    <citation type="submission" date="2018-12" db="EMBL/GenBank/DDBJ databases">
        <title>Complete genome sequence of Streptomyces ficellus NRRL8067, the producer of ficellomycin, feldamycin and nojirimycin.</title>
        <authorList>
            <person name="Zhang H."/>
            <person name="Yue R."/>
            <person name="Liu Y."/>
            <person name="Li M."/>
            <person name="Mu H."/>
            <person name="Zhang J."/>
        </authorList>
    </citation>
    <scope>NUCLEOTIDE SEQUENCE [LARGE SCALE GENOMIC DNA]</scope>
    <source>
        <strain evidence="5 6">NRRL 8067</strain>
    </source>
</reference>
<evidence type="ECO:0000256" key="3">
    <source>
        <dbReference type="SAM" id="MobiDB-lite"/>
    </source>
</evidence>
<keyword evidence="4" id="KW-0732">Signal</keyword>
<dbReference type="Proteomes" id="UP000422572">
    <property type="component" value="Chromosome"/>
</dbReference>
<name>A0A6I6FGQ0_9ACTN</name>
<dbReference type="PROSITE" id="PS51257">
    <property type="entry name" value="PROKAR_LIPOPROTEIN"/>
    <property type="match status" value="1"/>
</dbReference>